<protein>
    <submittedName>
        <fullName evidence="2">Uncharacterized protein</fullName>
    </submittedName>
</protein>
<gene>
    <name evidence="2" type="ORF">SK128_021645</name>
</gene>
<keyword evidence="3" id="KW-1185">Reference proteome</keyword>
<sequence length="56" mass="6187">HQLRMGQSGGRRFSPLRLPLGASDSSWRRCSWRCTAVVFVCVTLCLAATTTFLASK</sequence>
<evidence type="ECO:0000313" key="3">
    <source>
        <dbReference type="Proteomes" id="UP001381693"/>
    </source>
</evidence>
<organism evidence="2 3">
    <name type="scientific">Halocaridina rubra</name>
    <name type="common">Hawaiian red shrimp</name>
    <dbReference type="NCBI Taxonomy" id="373956"/>
    <lineage>
        <taxon>Eukaryota</taxon>
        <taxon>Metazoa</taxon>
        <taxon>Ecdysozoa</taxon>
        <taxon>Arthropoda</taxon>
        <taxon>Crustacea</taxon>
        <taxon>Multicrustacea</taxon>
        <taxon>Malacostraca</taxon>
        <taxon>Eumalacostraca</taxon>
        <taxon>Eucarida</taxon>
        <taxon>Decapoda</taxon>
        <taxon>Pleocyemata</taxon>
        <taxon>Caridea</taxon>
        <taxon>Atyoidea</taxon>
        <taxon>Atyidae</taxon>
        <taxon>Halocaridina</taxon>
    </lineage>
</organism>
<proteinExistence type="predicted"/>
<dbReference type="AlphaFoldDB" id="A0AAN9A611"/>
<feature type="non-terminal residue" evidence="2">
    <location>
        <position position="1"/>
    </location>
</feature>
<evidence type="ECO:0000256" key="1">
    <source>
        <dbReference type="SAM" id="Phobius"/>
    </source>
</evidence>
<comment type="caution">
    <text evidence="2">The sequence shown here is derived from an EMBL/GenBank/DDBJ whole genome shotgun (WGS) entry which is preliminary data.</text>
</comment>
<accession>A0AAN9A611</accession>
<evidence type="ECO:0000313" key="2">
    <source>
        <dbReference type="EMBL" id="KAK7073645.1"/>
    </source>
</evidence>
<dbReference type="EMBL" id="JAXCGZ010012322">
    <property type="protein sequence ID" value="KAK7073645.1"/>
    <property type="molecule type" value="Genomic_DNA"/>
</dbReference>
<name>A0AAN9A611_HALRR</name>
<reference evidence="2 3" key="1">
    <citation type="submission" date="2023-11" db="EMBL/GenBank/DDBJ databases">
        <title>Halocaridina rubra genome assembly.</title>
        <authorList>
            <person name="Smith C."/>
        </authorList>
    </citation>
    <scope>NUCLEOTIDE SEQUENCE [LARGE SCALE GENOMIC DNA]</scope>
    <source>
        <strain evidence="2">EP-1</strain>
        <tissue evidence="2">Whole</tissue>
    </source>
</reference>
<keyword evidence="1" id="KW-0812">Transmembrane</keyword>
<keyword evidence="1" id="KW-1133">Transmembrane helix</keyword>
<dbReference type="Proteomes" id="UP001381693">
    <property type="component" value="Unassembled WGS sequence"/>
</dbReference>
<feature type="transmembrane region" description="Helical" evidence="1">
    <location>
        <begin position="34"/>
        <end position="54"/>
    </location>
</feature>
<keyword evidence="1" id="KW-0472">Membrane</keyword>